<reference evidence="1 2" key="1">
    <citation type="submission" date="2016-10" db="EMBL/GenBank/DDBJ databases">
        <authorList>
            <person name="de Groot N.N."/>
        </authorList>
    </citation>
    <scope>NUCLEOTIDE SEQUENCE [LARGE SCALE GENOMIC DNA]</scope>
    <source>
        <strain evidence="1 2">DSM 24015</strain>
    </source>
</reference>
<keyword evidence="2" id="KW-1185">Reference proteome</keyword>
<evidence type="ECO:0000313" key="1">
    <source>
        <dbReference type="EMBL" id="SDE69579.1"/>
    </source>
</evidence>
<sequence length="37" mass="4621">MKFDFELKISFRRMKKGFKFVTKLKARIKQRLLNLLF</sequence>
<proteinExistence type="predicted"/>
<gene>
    <name evidence="1" type="ORF">SAMN05421544_11853</name>
</gene>
<dbReference type="STRING" id="1071918.SAMN05421544_11853"/>
<accession>A0A1G7F103</accession>
<organism evidence="1 2">
    <name type="scientific">Riemerella columbipharyngis</name>
    <dbReference type="NCBI Taxonomy" id="1071918"/>
    <lineage>
        <taxon>Bacteria</taxon>
        <taxon>Pseudomonadati</taxon>
        <taxon>Bacteroidota</taxon>
        <taxon>Flavobacteriia</taxon>
        <taxon>Flavobacteriales</taxon>
        <taxon>Weeksellaceae</taxon>
        <taxon>Riemerella</taxon>
    </lineage>
</organism>
<dbReference type="EMBL" id="FNAS01000018">
    <property type="protein sequence ID" value="SDE69579.1"/>
    <property type="molecule type" value="Genomic_DNA"/>
</dbReference>
<name>A0A1G7F103_9FLAO</name>
<protein>
    <submittedName>
        <fullName evidence="1">Uncharacterized protein</fullName>
    </submittedName>
</protein>
<evidence type="ECO:0000313" key="2">
    <source>
        <dbReference type="Proteomes" id="UP000198517"/>
    </source>
</evidence>
<dbReference type="Proteomes" id="UP000198517">
    <property type="component" value="Unassembled WGS sequence"/>
</dbReference>
<dbReference type="AlphaFoldDB" id="A0A1G7F103"/>